<feature type="domain" description="Helicase C-terminal" evidence="14">
    <location>
        <begin position="1156"/>
        <end position="1325"/>
    </location>
</feature>
<keyword evidence="4" id="KW-0934">Plastid</keyword>
<gene>
    <name evidence="15" type="ORF">EX895_000800</name>
</gene>
<dbReference type="SUPFAM" id="SSF52540">
    <property type="entry name" value="P-loop containing nucleoside triphosphate hydrolases"/>
    <property type="match status" value="1"/>
</dbReference>
<dbReference type="GO" id="GO:0016787">
    <property type="term" value="F:hydrolase activity"/>
    <property type="evidence" value="ECO:0007669"/>
    <property type="project" value="UniProtKB-KW"/>
</dbReference>
<dbReference type="KEGG" id="sgra:EX895_000800"/>
<evidence type="ECO:0000256" key="10">
    <source>
        <dbReference type="ARBA" id="ARBA00022946"/>
    </source>
</evidence>
<feature type="compositionally biased region" description="Polar residues" evidence="12">
    <location>
        <begin position="1077"/>
        <end position="1087"/>
    </location>
</feature>
<dbReference type="OrthoDB" id="5600252at2759"/>
<comment type="subcellular location">
    <subcellularLocation>
        <location evidence="1">Plastid</location>
        <location evidence="1">Chloroplast</location>
    </subcellularLocation>
</comment>
<dbReference type="FunFam" id="1.20.120.1080:FF:000002">
    <property type="entry name" value="Putative ATP-dependent RNA helicase DHX36"/>
    <property type="match status" value="1"/>
</dbReference>
<dbReference type="InterPro" id="IPR014001">
    <property type="entry name" value="Helicase_ATP-bd"/>
</dbReference>
<dbReference type="InterPro" id="IPR027417">
    <property type="entry name" value="P-loop_NTPase"/>
</dbReference>
<evidence type="ECO:0000256" key="5">
    <source>
        <dbReference type="ARBA" id="ARBA00022741"/>
    </source>
</evidence>
<evidence type="ECO:0000313" key="15">
    <source>
        <dbReference type="EMBL" id="TKY90802.1"/>
    </source>
</evidence>
<feature type="compositionally biased region" description="Basic and acidic residues" evidence="12">
    <location>
        <begin position="347"/>
        <end position="371"/>
    </location>
</feature>
<dbReference type="SMART" id="SM00490">
    <property type="entry name" value="HELICc"/>
    <property type="match status" value="1"/>
</dbReference>
<evidence type="ECO:0000256" key="8">
    <source>
        <dbReference type="ARBA" id="ARBA00022840"/>
    </source>
</evidence>
<keyword evidence="9" id="KW-0694">RNA-binding</keyword>
<accession>A0A4U7L5L5</accession>
<evidence type="ECO:0000256" key="12">
    <source>
        <dbReference type="SAM" id="MobiDB-lite"/>
    </source>
</evidence>
<dbReference type="Gene3D" id="3.40.50.300">
    <property type="entry name" value="P-loop containing nucleotide triphosphate hydrolases"/>
    <property type="match status" value="2"/>
</dbReference>
<evidence type="ECO:0000256" key="4">
    <source>
        <dbReference type="ARBA" id="ARBA00022640"/>
    </source>
</evidence>
<keyword evidence="7" id="KW-0347">Helicase</keyword>
<dbReference type="InterPro" id="IPR011709">
    <property type="entry name" value="DEAD-box_helicase_OB_fold"/>
</dbReference>
<dbReference type="FunFam" id="3.40.50.300:FF:000819">
    <property type="entry name" value="ATP dependent RNA helicase, putative"/>
    <property type="match status" value="1"/>
</dbReference>
<evidence type="ECO:0000256" key="9">
    <source>
        <dbReference type="ARBA" id="ARBA00022884"/>
    </source>
</evidence>
<dbReference type="CDD" id="cd17917">
    <property type="entry name" value="DEXHc_RHA-like"/>
    <property type="match status" value="1"/>
</dbReference>
<keyword evidence="8" id="KW-0067">ATP-binding</keyword>
<dbReference type="FunFam" id="3.40.50.300:FF:000500">
    <property type="entry name" value="ATP-dependent RNA helicase DHX29"/>
    <property type="match status" value="1"/>
</dbReference>
<feature type="domain" description="Helicase ATP-binding" evidence="13">
    <location>
        <begin position="863"/>
        <end position="1033"/>
    </location>
</feature>
<reference evidence="15 16" key="1">
    <citation type="submission" date="2019-05" db="EMBL/GenBank/DDBJ databases">
        <title>Sporisorium graminicola CBS 10092 draft sequencing and annotation.</title>
        <authorList>
            <person name="Solano-Gonzalez S."/>
            <person name="Caddick M.X."/>
            <person name="Darby A."/>
        </authorList>
    </citation>
    <scope>NUCLEOTIDE SEQUENCE [LARGE SCALE GENOMIC DNA]</scope>
    <source>
        <strain evidence="15 16">CBS 10092</strain>
    </source>
</reference>
<feature type="compositionally biased region" description="Low complexity" evidence="12">
    <location>
        <begin position="32"/>
        <end position="48"/>
    </location>
</feature>
<evidence type="ECO:0000313" key="16">
    <source>
        <dbReference type="Proteomes" id="UP000306050"/>
    </source>
</evidence>
<dbReference type="InterPro" id="IPR011545">
    <property type="entry name" value="DEAD/DEAH_box_helicase_dom"/>
</dbReference>
<dbReference type="Gene3D" id="1.20.120.1080">
    <property type="match status" value="1"/>
</dbReference>
<keyword evidence="6" id="KW-0378">Hydrolase</keyword>
<feature type="compositionally biased region" description="Polar residues" evidence="12">
    <location>
        <begin position="571"/>
        <end position="583"/>
    </location>
</feature>
<dbReference type="Pfam" id="PF00271">
    <property type="entry name" value="Helicase_C"/>
    <property type="match status" value="1"/>
</dbReference>
<feature type="region of interest" description="Disordered" evidence="12">
    <location>
        <begin position="68"/>
        <end position="92"/>
    </location>
</feature>
<dbReference type="RefSeq" id="XP_029742787.1">
    <property type="nucleotide sequence ID" value="XM_029881401.1"/>
</dbReference>
<feature type="region of interest" description="Disordered" evidence="12">
    <location>
        <begin position="521"/>
        <end position="622"/>
    </location>
</feature>
<dbReference type="PANTHER" id="PTHR18934">
    <property type="entry name" value="ATP-DEPENDENT RNA HELICASE"/>
    <property type="match status" value="1"/>
</dbReference>
<dbReference type="EMBL" id="SRRM01000002">
    <property type="protein sequence ID" value="TKY90802.1"/>
    <property type="molecule type" value="Genomic_DNA"/>
</dbReference>
<feature type="compositionally biased region" description="Basic and acidic residues" evidence="12">
    <location>
        <begin position="306"/>
        <end position="320"/>
    </location>
</feature>
<dbReference type="Pfam" id="PF24385">
    <property type="entry name" value="DSRM_DHX29"/>
    <property type="match status" value="1"/>
</dbReference>
<evidence type="ECO:0000256" key="1">
    <source>
        <dbReference type="ARBA" id="ARBA00004229"/>
    </source>
</evidence>
<dbReference type="CDD" id="cd18791">
    <property type="entry name" value="SF2_C_RHA"/>
    <property type="match status" value="1"/>
</dbReference>
<keyword evidence="3" id="KW-0150">Chloroplast</keyword>
<dbReference type="SMART" id="SM00487">
    <property type="entry name" value="DEXDc"/>
    <property type="match status" value="1"/>
</dbReference>
<dbReference type="GO" id="GO:0005524">
    <property type="term" value="F:ATP binding"/>
    <property type="evidence" value="ECO:0007669"/>
    <property type="project" value="UniProtKB-KW"/>
</dbReference>
<comment type="catalytic activity">
    <reaction evidence="11">
        <text>ATP + H2O = ADP + phosphate + H(+)</text>
        <dbReference type="Rhea" id="RHEA:13065"/>
        <dbReference type="ChEBI" id="CHEBI:15377"/>
        <dbReference type="ChEBI" id="CHEBI:15378"/>
        <dbReference type="ChEBI" id="CHEBI:30616"/>
        <dbReference type="ChEBI" id="CHEBI:43474"/>
        <dbReference type="ChEBI" id="CHEBI:456216"/>
        <dbReference type="EC" id="3.6.4.13"/>
    </reaction>
</comment>
<dbReference type="SMART" id="SM00847">
    <property type="entry name" value="HA2"/>
    <property type="match status" value="1"/>
</dbReference>
<dbReference type="InterPro" id="IPR056328">
    <property type="entry name" value="DSRM_DHX29"/>
</dbReference>
<evidence type="ECO:0000259" key="14">
    <source>
        <dbReference type="PROSITE" id="PS51194"/>
    </source>
</evidence>
<dbReference type="GO" id="GO:0003724">
    <property type="term" value="F:RNA helicase activity"/>
    <property type="evidence" value="ECO:0007669"/>
    <property type="project" value="UniProtKB-EC"/>
</dbReference>
<feature type="compositionally biased region" description="Acidic residues" evidence="12">
    <location>
        <begin position="1097"/>
        <end position="1114"/>
    </location>
</feature>
<evidence type="ECO:0000256" key="3">
    <source>
        <dbReference type="ARBA" id="ARBA00022528"/>
    </source>
</evidence>
<dbReference type="InterPro" id="IPR007502">
    <property type="entry name" value="Helicase-assoc_dom"/>
</dbReference>
<protein>
    <recommendedName>
        <fullName evidence="2">RNA helicase</fullName>
        <ecNumber evidence="2">3.6.4.13</ecNumber>
    </recommendedName>
</protein>
<evidence type="ECO:0000256" key="7">
    <source>
        <dbReference type="ARBA" id="ARBA00022806"/>
    </source>
</evidence>
<name>A0A4U7L5L5_9BASI</name>
<dbReference type="Pfam" id="PF21010">
    <property type="entry name" value="HA2_C"/>
    <property type="match status" value="1"/>
</dbReference>
<proteinExistence type="predicted"/>
<keyword evidence="16" id="KW-1185">Reference proteome</keyword>
<evidence type="ECO:0000256" key="11">
    <source>
        <dbReference type="ARBA" id="ARBA00047984"/>
    </source>
</evidence>
<feature type="compositionally biased region" description="Low complexity" evidence="12">
    <location>
        <begin position="390"/>
        <end position="409"/>
    </location>
</feature>
<feature type="region of interest" description="Disordered" evidence="12">
    <location>
        <begin position="175"/>
        <end position="205"/>
    </location>
</feature>
<dbReference type="Pfam" id="PF00270">
    <property type="entry name" value="DEAD"/>
    <property type="match status" value="1"/>
</dbReference>
<feature type="region of interest" description="Disordered" evidence="12">
    <location>
        <begin position="1"/>
        <end position="48"/>
    </location>
</feature>
<dbReference type="Proteomes" id="UP000306050">
    <property type="component" value="Chromosome SGRAM_1"/>
</dbReference>
<feature type="compositionally biased region" description="Acidic residues" evidence="12">
    <location>
        <begin position="337"/>
        <end position="346"/>
    </location>
</feature>
<dbReference type="Pfam" id="PF07717">
    <property type="entry name" value="OB_NTP_bind"/>
    <property type="match status" value="1"/>
</dbReference>
<evidence type="ECO:0000256" key="6">
    <source>
        <dbReference type="ARBA" id="ARBA00022801"/>
    </source>
</evidence>
<feature type="region of interest" description="Disordered" evidence="12">
    <location>
        <begin position="306"/>
        <end position="413"/>
    </location>
</feature>
<sequence length="1699" mass="186273">MGKKRPTLKGTVQRGYATTSTPKKVQDPPPAAAAAAKKPATSSAKTTPAAAVDYEKINDESLADNLSASKSVTADGKHSPGDFFDPEKEEEQALQNLVDKLQERVDKEVSRQHKAIEYDRRFAKTLPNFEMDIELRDQVLQVAADLNKQTSATGSTTADAATTNGAVDSAPAALASSTDASATPATTTSGTATASGSATPLSMGSSHTSLAMATLTKDLQKLSVTNASSSGAGSTSSSNSAYTESEDKVMAKALATYQILLKLGFSSAQVEDALSRAPSPDVEDCLSYLYLVLDEESLEDAVRAGEGKAAKKRRDKEANNKDFPTLNGAAVDSNEGNNDDDDEEYDESRPPVHDAYDFHRSETLGKNDFARTEPPANSKQNSGAAPTEGASKTSTASTPAAATPTAPKTNVDRDKVDALKKACERVILQLSDDLDSNQIDTLEKPTTTWSVLRAMQIRIDQEKSKWKKELGKDGDSHMKQEDARLERLLGRTKDFMRECERGAYFDQKTATTGFRQVLRQREESEQQLKAAEEEEERKRQQRRREIEAATGGDSTASTEDSDQDVKPASTGKPSSPTEPSNTDNNKKEAAPPTAAQVDGKTADAGSDDEGGFFGDLLNEGPIEDKDVETGAVVTMRNLPARAKSGGGGKTPRVMLSDALKRADPYSTYKFTAIASGGRVHRSKLTVRWNGGKVVPNKNPITAGAPSYVDEYTLTTVGCASQLQADDFVATIALFCIDRDKSVQRALPPGYREWWEELTSLQKEERDRKNRTRFQRVRDVIRVRMDEASAAKKSKGKIAPGNFSAAAEQTELGELSAASAPQPSEARAKDIVEYFSNRIASPSYQKMLPGRQGLPIANHRQEILDLIENNQIFVLSGETGCGKSTQVPAYILEHCMSQGRHCKIYVTEPRRISAISLAERVSEELGEPRKSVGNNDSLVGYAIRLESNVGKNARLVYATTGIVLRMLEGTAFNEITHVIIDEVHERSIESDFLLIILKTLIAHRKDLKVILMSATVDAERISKYCGGCPTIAVPGRTFPVNVHYLEDAVEVSNYVIEDDSPYAFRPKRGYRNGDGNARKQNAPGNKSKLQLVAQAPPAEEEDDAALLDDDDEDPDGQGPSTGSLGKAYRSKTIETLGKMNEYVINHDLIIKILERVCLEKDLQPCSAATLIFMPGLAEIRKCHDMLVDHPTFGGAGFQLFPLHSTISSENQGAVFNVPPPGVRKIVIATNIAETGITIPDITCVIDSGKHREMRYDEKRQISRLVECFIARSNAKQRRGRAGRVQEGICFHLFTKYRHDSYLDEHPLPEMLRLSLQDLALKLKIMKIKIGNTIENALSQALDPPSSANVQRAIAALVEVKALTSTEEITHLGRHLSKMPLDVHMGKFLLVATLFKCLDPALTIAAALNSKSPFMTPFGKELEADRAKQSFKLGDSDFLTIANAFNGFRRSTAQNHHRTFCNRSFLSIQNLLQIEELRQQYFSYLIDAGFVSVDDAFRQELNKLRYRSGGSANFSKPRFMTIPAHLDVNSSSLAMIHATLAAGLYPKLLHIDAKTYQLKTIGNNQPTAIHPSSVNFRAKMSELVRSSSSYMLYYTMMQSKKLYAWETGLMDDKAVYMLCGEGEFRLASNSLYIDRQRIRIASADPKTLVALKTLRDGLGKLMKASFRNPGKEWSDGQEKLFELACKVLGVGANEKDLALLQ</sequence>
<feature type="compositionally biased region" description="Polar residues" evidence="12">
    <location>
        <begin position="375"/>
        <end position="384"/>
    </location>
</feature>
<dbReference type="PROSITE" id="PS51194">
    <property type="entry name" value="HELICASE_CTER"/>
    <property type="match status" value="1"/>
</dbReference>
<dbReference type="GO" id="GO:0003723">
    <property type="term" value="F:RNA binding"/>
    <property type="evidence" value="ECO:0007669"/>
    <property type="project" value="UniProtKB-KW"/>
</dbReference>
<dbReference type="PANTHER" id="PTHR18934:SF145">
    <property type="entry name" value="ATP-DEPENDENT RNA HELICASE DHX57-RELATED"/>
    <property type="match status" value="1"/>
</dbReference>
<dbReference type="EC" id="3.6.4.13" evidence="2"/>
<dbReference type="InterPro" id="IPR001650">
    <property type="entry name" value="Helicase_C-like"/>
</dbReference>
<feature type="compositionally biased region" description="Low complexity" evidence="12">
    <location>
        <begin position="175"/>
        <end position="202"/>
    </location>
</feature>
<keyword evidence="10" id="KW-0809">Transit peptide</keyword>
<dbReference type="GeneID" id="40723695"/>
<feature type="region of interest" description="Disordered" evidence="12">
    <location>
        <begin position="1065"/>
        <end position="1125"/>
    </location>
</feature>
<comment type="caution">
    <text evidence="15">The sequence shown here is derived from an EMBL/GenBank/DDBJ whole genome shotgun (WGS) entry which is preliminary data.</text>
</comment>
<keyword evidence="5" id="KW-0547">Nucleotide-binding</keyword>
<evidence type="ECO:0000256" key="2">
    <source>
        <dbReference type="ARBA" id="ARBA00012552"/>
    </source>
</evidence>
<evidence type="ECO:0000259" key="13">
    <source>
        <dbReference type="PROSITE" id="PS51192"/>
    </source>
</evidence>
<dbReference type="PROSITE" id="PS51192">
    <property type="entry name" value="HELICASE_ATP_BIND_1"/>
    <property type="match status" value="1"/>
</dbReference>
<organism evidence="15 16">
    <name type="scientific">Sporisorium graminicola</name>
    <dbReference type="NCBI Taxonomy" id="280036"/>
    <lineage>
        <taxon>Eukaryota</taxon>
        <taxon>Fungi</taxon>
        <taxon>Dikarya</taxon>
        <taxon>Basidiomycota</taxon>
        <taxon>Ustilaginomycotina</taxon>
        <taxon>Ustilaginomycetes</taxon>
        <taxon>Ustilaginales</taxon>
        <taxon>Ustilaginaceae</taxon>
        <taxon>Sporisorium</taxon>
    </lineage>
</organism>